<gene>
    <name evidence="3" type="primary">relE_1</name>
    <name evidence="3" type="ORF">Ttaiw_00519</name>
</gene>
<dbReference type="InterPro" id="IPR007712">
    <property type="entry name" value="RelE/ParE_toxin"/>
</dbReference>
<dbReference type="InterPro" id="IPR035093">
    <property type="entry name" value="RelE/ParE_toxin_dom_sf"/>
</dbReference>
<dbReference type="PANTHER" id="PTHR35601:SF1">
    <property type="entry name" value="TOXIN RELE"/>
    <property type="match status" value="1"/>
</dbReference>
<keyword evidence="3" id="KW-0378">Hydrolase</keyword>
<protein>
    <submittedName>
        <fullName evidence="3">mRNA interferase RelE</fullName>
        <ecNumber evidence="3">3.1.-.-</ecNumber>
    </submittedName>
</protein>
<dbReference type="AlphaFoldDB" id="A0A554XCN7"/>
<keyword evidence="4" id="KW-1185">Reference proteome</keyword>
<comment type="caution">
    <text evidence="3">The sequence shown here is derived from an EMBL/GenBank/DDBJ whole genome shotgun (WGS) entry which is preliminary data.</text>
</comment>
<evidence type="ECO:0000313" key="3">
    <source>
        <dbReference type="EMBL" id="TSE33593.1"/>
    </source>
</evidence>
<dbReference type="OrthoDB" id="9801234at2"/>
<keyword evidence="2" id="KW-1277">Toxin-antitoxin system</keyword>
<dbReference type="Proteomes" id="UP000317763">
    <property type="component" value="Unassembled WGS sequence"/>
</dbReference>
<reference evidence="3 4" key="1">
    <citation type="submission" date="2019-07" db="EMBL/GenBank/DDBJ databases">
        <title>Tepidimonas taiwanensis I1-1 draft genome.</title>
        <authorList>
            <person name="Da Costa M.S."/>
            <person name="Froufe H.J.C."/>
            <person name="Egas C."/>
            <person name="Albuquerque L."/>
        </authorList>
    </citation>
    <scope>NUCLEOTIDE SEQUENCE [LARGE SCALE GENOMIC DNA]</scope>
    <source>
        <strain evidence="3 4">I1-1</strain>
    </source>
</reference>
<organism evidence="3 4">
    <name type="scientific">Tepidimonas taiwanensis</name>
    <dbReference type="NCBI Taxonomy" id="307486"/>
    <lineage>
        <taxon>Bacteria</taxon>
        <taxon>Pseudomonadati</taxon>
        <taxon>Pseudomonadota</taxon>
        <taxon>Betaproteobacteria</taxon>
        <taxon>Burkholderiales</taxon>
        <taxon>Tepidimonas</taxon>
    </lineage>
</organism>
<comment type="similarity">
    <text evidence="1">Belongs to the RelE toxin family.</text>
</comment>
<dbReference type="Gene3D" id="3.30.2310.20">
    <property type="entry name" value="RelE-like"/>
    <property type="match status" value="1"/>
</dbReference>
<evidence type="ECO:0000256" key="1">
    <source>
        <dbReference type="ARBA" id="ARBA00006226"/>
    </source>
</evidence>
<dbReference type="EMBL" id="VJOM01000003">
    <property type="protein sequence ID" value="TSE33593.1"/>
    <property type="molecule type" value="Genomic_DNA"/>
</dbReference>
<dbReference type="Pfam" id="PF05016">
    <property type="entry name" value="ParE_toxin"/>
    <property type="match status" value="1"/>
</dbReference>
<name>A0A554XCN7_9BURK</name>
<dbReference type="SUPFAM" id="SSF143011">
    <property type="entry name" value="RelE-like"/>
    <property type="match status" value="1"/>
</dbReference>
<evidence type="ECO:0000256" key="2">
    <source>
        <dbReference type="ARBA" id="ARBA00022649"/>
    </source>
</evidence>
<proteinExistence type="inferred from homology"/>
<sequence length="98" mass="11046">MPEALEEWHRLDGSVKASLKKLLKKRLVQPHVPGGALTGPLAGCYKIKLRKQGVRLVYAVEDDRPIVLVLAIDRRERDQVYRSALVRVSAPPDRPKGR</sequence>
<evidence type="ECO:0000313" key="4">
    <source>
        <dbReference type="Proteomes" id="UP000317763"/>
    </source>
</evidence>
<dbReference type="STRING" id="307486.GCA_000807215_01164"/>
<dbReference type="PANTHER" id="PTHR35601">
    <property type="entry name" value="TOXIN RELE"/>
    <property type="match status" value="1"/>
</dbReference>
<dbReference type="EC" id="3.1.-.-" evidence="3"/>
<dbReference type="GO" id="GO:0016787">
    <property type="term" value="F:hydrolase activity"/>
    <property type="evidence" value="ECO:0007669"/>
    <property type="project" value="UniProtKB-KW"/>
</dbReference>
<accession>A0A554XCN7</accession>